<proteinExistence type="predicted"/>
<name>A0ABS3AS31_9BACT</name>
<dbReference type="EMBL" id="JAFITR010000078">
    <property type="protein sequence ID" value="MBN4067175.1"/>
    <property type="molecule type" value="Genomic_DNA"/>
</dbReference>
<sequence>MPYTVALFGEAEKGEFRTAYFCRSLPQLADTLGHPPEQSQGLHFAVQVLMHEHQLVFFRVKEEGYSEDDYVLGLRFLKNKKMFPNLAAIGLPGVGEPSIYDATVPICRMYNGIIIATESDLYDYLTSCGG</sequence>
<keyword evidence="2" id="KW-1185">Reference proteome</keyword>
<organism evidence="1 2">
    <name type="scientific">Simkania negevensis</name>
    <dbReference type="NCBI Taxonomy" id="83561"/>
    <lineage>
        <taxon>Bacteria</taxon>
        <taxon>Pseudomonadati</taxon>
        <taxon>Chlamydiota</taxon>
        <taxon>Chlamydiia</taxon>
        <taxon>Parachlamydiales</taxon>
        <taxon>Simkaniaceae</taxon>
        <taxon>Simkania</taxon>
    </lineage>
</organism>
<reference evidence="1 2" key="1">
    <citation type="submission" date="2021-02" db="EMBL/GenBank/DDBJ databases">
        <title>Activity-based single-cell genomes from oceanic crustal fluid captures similar information to metagenomic and metatranscriptomic surveys with orders of magnitude less sampling.</title>
        <authorList>
            <person name="D'Angelo T.S."/>
            <person name="Orcutt B.N."/>
        </authorList>
    </citation>
    <scope>NUCLEOTIDE SEQUENCE [LARGE SCALE GENOMIC DNA]</scope>
    <source>
        <strain evidence="1">AH-315-G07</strain>
    </source>
</reference>
<evidence type="ECO:0000313" key="2">
    <source>
        <dbReference type="Proteomes" id="UP000722121"/>
    </source>
</evidence>
<comment type="caution">
    <text evidence="1">The sequence shown here is derived from an EMBL/GenBank/DDBJ whole genome shotgun (WGS) entry which is preliminary data.</text>
</comment>
<gene>
    <name evidence="1" type="ORF">JYU14_03725</name>
</gene>
<protein>
    <submittedName>
        <fullName evidence="1">Uncharacterized protein</fullName>
    </submittedName>
</protein>
<dbReference type="Proteomes" id="UP000722121">
    <property type="component" value="Unassembled WGS sequence"/>
</dbReference>
<accession>A0ABS3AS31</accession>
<evidence type="ECO:0000313" key="1">
    <source>
        <dbReference type="EMBL" id="MBN4067175.1"/>
    </source>
</evidence>